<name>Q82VA8_NITEU</name>
<dbReference type="KEGG" id="neu:NE1189"/>
<proteinExistence type="predicted"/>
<dbReference type="HOGENOM" id="CLU_135697_0_0_4"/>
<feature type="transmembrane region" description="Helical" evidence="1">
    <location>
        <begin position="95"/>
        <end position="113"/>
    </location>
</feature>
<dbReference type="OrthoDB" id="5569385at2"/>
<dbReference type="STRING" id="228410.NE1189"/>
<protein>
    <recommendedName>
        <fullName evidence="4">DUF2007 domain-containing protein</fullName>
    </recommendedName>
</protein>
<keyword evidence="1" id="KW-0812">Transmembrane</keyword>
<accession>Q82VA8</accession>
<dbReference type="InterPro" id="IPR046162">
    <property type="entry name" value="DUF6164"/>
</dbReference>
<dbReference type="RefSeq" id="WP_011111778.1">
    <property type="nucleotide sequence ID" value="NC_004757.1"/>
</dbReference>
<dbReference type="GeneID" id="87104368"/>
<evidence type="ECO:0000313" key="2">
    <source>
        <dbReference type="EMBL" id="CAD85100.1"/>
    </source>
</evidence>
<evidence type="ECO:0000256" key="1">
    <source>
        <dbReference type="SAM" id="Phobius"/>
    </source>
</evidence>
<keyword evidence="1" id="KW-0472">Membrane</keyword>
<dbReference type="eggNOG" id="ENOG50332TA">
    <property type="taxonomic scope" value="Bacteria"/>
</dbReference>
<dbReference type="AlphaFoldDB" id="Q82VA8"/>
<dbReference type="Pfam" id="PF19661">
    <property type="entry name" value="DUF6164"/>
    <property type="match status" value="1"/>
</dbReference>
<dbReference type="Proteomes" id="UP000001416">
    <property type="component" value="Chromosome"/>
</dbReference>
<sequence length="122" mass="14203">MSKLLFKLRNVPDDEAEEVRALLSAHQIDFYETSAGNWGISLPALWVRDETQYSQARELLDVYQAERSAHVREEYARLKQEGKHKTVLDSFRENPFAFIAYLFIVYALLYLPYKIITGLSSQ</sequence>
<reference evidence="2 3" key="1">
    <citation type="journal article" date="2003" name="J. Bacteriol.">
        <title>Complete genome sequence of the ammonia-oxidizing bacterium and obligate chemolithoautotroph Nitrosomonas europaea.</title>
        <authorList>
            <person name="Chain P."/>
            <person name="Lamerdin J."/>
            <person name="Larimer F."/>
            <person name="Regala W."/>
            <person name="Land M."/>
            <person name="Hauser L."/>
            <person name="Hooper A."/>
            <person name="Klotz M."/>
            <person name="Norton J."/>
            <person name="Sayavedra-Soto L."/>
            <person name="Arciero D."/>
            <person name="Hommes N."/>
            <person name="Whittaker M."/>
            <person name="Arp D."/>
        </authorList>
    </citation>
    <scope>NUCLEOTIDE SEQUENCE [LARGE SCALE GENOMIC DNA]</scope>
    <source>
        <strain evidence="3">ATCC 19718 / CIP 103999 / KCTC 2705 / NBRC 14298</strain>
    </source>
</reference>
<keyword evidence="1" id="KW-1133">Transmembrane helix</keyword>
<gene>
    <name evidence="2" type="ordered locus">NE1189</name>
</gene>
<dbReference type="EMBL" id="AL954747">
    <property type="protein sequence ID" value="CAD85100.1"/>
    <property type="molecule type" value="Genomic_DNA"/>
</dbReference>
<organism evidence="2 3">
    <name type="scientific">Nitrosomonas europaea (strain ATCC 19718 / CIP 103999 / KCTC 2705 / NBRC 14298)</name>
    <dbReference type="NCBI Taxonomy" id="228410"/>
    <lineage>
        <taxon>Bacteria</taxon>
        <taxon>Pseudomonadati</taxon>
        <taxon>Pseudomonadota</taxon>
        <taxon>Betaproteobacteria</taxon>
        <taxon>Nitrosomonadales</taxon>
        <taxon>Nitrosomonadaceae</taxon>
        <taxon>Nitrosomonas</taxon>
    </lineage>
</organism>
<keyword evidence="3" id="KW-1185">Reference proteome</keyword>
<evidence type="ECO:0000313" key="3">
    <source>
        <dbReference type="Proteomes" id="UP000001416"/>
    </source>
</evidence>
<evidence type="ECO:0008006" key="4">
    <source>
        <dbReference type="Google" id="ProtNLM"/>
    </source>
</evidence>